<organism evidence="4 5">
    <name type="scientific">Gregarina niphandrodes</name>
    <name type="common">Septate eugregarine</name>
    <dbReference type="NCBI Taxonomy" id="110365"/>
    <lineage>
        <taxon>Eukaryota</taxon>
        <taxon>Sar</taxon>
        <taxon>Alveolata</taxon>
        <taxon>Apicomplexa</taxon>
        <taxon>Conoidasida</taxon>
        <taxon>Gregarinasina</taxon>
        <taxon>Eugregarinorida</taxon>
        <taxon>Gregarinidae</taxon>
        <taxon>Gregarina</taxon>
    </lineage>
</organism>
<dbReference type="GO" id="GO:0003735">
    <property type="term" value="F:structural constituent of ribosome"/>
    <property type="evidence" value="ECO:0007669"/>
    <property type="project" value="InterPro"/>
</dbReference>
<evidence type="ECO:0000256" key="1">
    <source>
        <dbReference type="ARBA" id="ARBA00008431"/>
    </source>
</evidence>
<dbReference type="EMBL" id="AFNH02000937">
    <property type="protein sequence ID" value="EZG50492.1"/>
    <property type="molecule type" value="Genomic_DNA"/>
</dbReference>
<dbReference type="OMA" id="HPSGYEE"/>
<dbReference type="GO" id="GO:0006412">
    <property type="term" value="P:translation"/>
    <property type="evidence" value="ECO:0007669"/>
    <property type="project" value="InterPro"/>
</dbReference>
<dbReference type="PANTHER" id="PTHR23413:SF1">
    <property type="entry name" value="RIBOSOMAL PROTEIN L32"/>
    <property type="match status" value="1"/>
</dbReference>
<evidence type="ECO:0000313" key="5">
    <source>
        <dbReference type="Proteomes" id="UP000019763"/>
    </source>
</evidence>
<sequence length="134" mass="15613">MAILPRITKKVVKKRTKPFIRFQSDRFDRVGESWRKPRGIDNRVRRRFRGNKAMPNVGYRSDKSTRDVLPCGYKKFLVNRVEDLEMLMMQNEALCAEIGHGVSAKKRKDIVERAEQLNIHVTNKKAKLVQSESA</sequence>
<proteinExistence type="inferred from homology"/>
<comment type="caution">
    <text evidence="4">The sequence shown here is derived from an EMBL/GenBank/DDBJ whole genome shotgun (WGS) entry which is preliminary data.</text>
</comment>
<evidence type="ECO:0000256" key="2">
    <source>
        <dbReference type="ARBA" id="ARBA00022980"/>
    </source>
</evidence>
<name>A0A023B230_GRENI</name>
<dbReference type="PROSITE" id="PS00580">
    <property type="entry name" value="RIBOSOMAL_L32E"/>
    <property type="match status" value="1"/>
</dbReference>
<dbReference type="InterPro" id="IPR001515">
    <property type="entry name" value="Ribosomal_eL32"/>
</dbReference>
<accession>A0A023B230</accession>
<gene>
    <name evidence="4" type="ORF">GNI_125850</name>
</gene>
<evidence type="ECO:0000256" key="3">
    <source>
        <dbReference type="ARBA" id="ARBA00023274"/>
    </source>
</evidence>
<dbReference type="Pfam" id="PF01655">
    <property type="entry name" value="Ribosomal_L32e"/>
    <property type="match status" value="1"/>
</dbReference>
<dbReference type="RefSeq" id="XP_011132014.1">
    <property type="nucleotide sequence ID" value="XM_011133712.1"/>
</dbReference>
<dbReference type="OrthoDB" id="268693at2759"/>
<dbReference type="InterPro" id="IPR036351">
    <property type="entry name" value="Ribosomal_eL32_sf"/>
</dbReference>
<dbReference type="GeneID" id="22914435"/>
<comment type="similarity">
    <text evidence="1">Belongs to the eukaryotic ribosomal protein eL32 family.</text>
</comment>
<dbReference type="SMART" id="SM01393">
    <property type="entry name" value="Ribosomal_L32e"/>
    <property type="match status" value="1"/>
</dbReference>
<protein>
    <submittedName>
        <fullName evidence="4">60S ribosomal protein L32</fullName>
    </submittedName>
</protein>
<keyword evidence="3" id="KW-0687">Ribonucleoprotein</keyword>
<reference evidence="4" key="1">
    <citation type="submission" date="2013-12" db="EMBL/GenBank/DDBJ databases">
        <authorList>
            <person name="Omoto C.K."/>
            <person name="Sibley D."/>
            <person name="Venepally P."/>
            <person name="Hadjithomas M."/>
            <person name="Karamycheva S."/>
            <person name="Brunk B."/>
            <person name="Roos D."/>
            <person name="Caler E."/>
            <person name="Lorenzi H."/>
        </authorList>
    </citation>
    <scope>NUCLEOTIDE SEQUENCE</scope>
</reference>
<dbReference type="Proteomes" id="UP000019763">
    <property type="component" value="Unassembled WGS sequence"/>
</dbReference>
<keyword evidence="2 4" id="KW-0689">Ribosomal protein</keyword>
<dbReference type="AlphaFoldDB" id="A0A023B230"/>
<dbReference type="CDD" id="cd00513">
    <property type="entry name" value="Ribosomal_L32_L32e"/>
    <property type="match status" value="1"/>
</dbReference>
<dbReference type="VEuPathDB" id="CryptoDB:GNI_125850"/>
<dbReference type="InterPro" id="IPR018263">
    <property type="entry name" value="Ribosomal_eL32_CS"/>
</dbReference>
<keyword evidence="5" id="KW-1185">Reference proteome</keyword>
<evidence type="ECO:0000313" key="4">
    <source>
        <dbReference type="EMBL" id="EZG50492.1"/>
    </source>
</evidence>
<dbReference type="PANTHER" id="PTHR23413">
    <property type="entry name" value="60S RIBOSOMAL PROTEIN L32 AND DNA-DIRECTED RNA POLYMERASE II, SUBUNIT N"/>
    <property type="match status" value="1"/>
</dbReference>
<dbReference type="GO" id="GO:0022625">
    <property type="term" value="C:cytosolic large ribosomal subunit"/>
    <property type="evidence" value="ECO:0007669"/>
    <property type="project" value="TreeGrafter"/>
</dbReference>
<dbReference type="eggNOG" id="KOG0878">
    <property type="taxonomic scope" value="Eukaryota"/>
</dbReference>
<dbReference type="SUPFAM" id="SSF52042">
    <property type="entry name" value="Ribosomal protein L32e"/>
    <property type="match status" value="1"/>
</dbReference>